<name>A0A914YM92_9BILA</name>
<dbReference type="CDD" id="cd17326">
    <property type="entry name" value="MFS_MFSD8"/>
    <property type="match status" value="1"/>
</dbReference>
<protein>
    <submittedName>
        <fullName evidence="8">Major facilitator superfamily (MFS) profile domain-containing protein</fullName>
    </submittedName>
</protein>
<evidence type="ECO:0000313" key="8">
    <source>
        <dbReference type="WBParaSite" id="PSU_v2.g20694.t1"/>
    </source>
</evidence>
<keyword evidence="4 6" id="KW-1133">Transmembrane helix</keyword>
<dbReference type="WBParaSite" id="PSU_v2.g20694.t1">
    <property type="protein sequence ID" value="PSU_v2.g20694.t1"/>
    <property type="gene ID" value="PSU_v2.g20694"/>
</dbReference>
<dbReference type="GO" id="GO:0022857">
    <property type="term" value="F:transmembrane transporter activity"/>
    <property type="evidence" value="ECO:0007669"/>
    <property type="project" value="InterPro"/>
</dbReference>
<sequence>MSKIRENILKKTLSIGSTKEKEADEKSIISVEALDEPQTNWRSIYVAAALSFIGSAQYSLYFSALWPYLQTLDRTATEQFFGYIVAIYSVGQIISSPIFGYWSNKCKEVRLPLYVGLFFMLVGNILYIALEFVPFSRKWLMLIGRFINGAGSGNVTLLRTYASTGSTVKDRPKAIAYATGGQALGSTCGPLFQLVFTPIGYPGFKLFGIITINLYTAPAYLACLMNIVGAIALKFLFKESYAGIEEAGPKTETDDSSLEIKSPPKLPMYDIIAVLVCYGTRFTQMFINANLETIGSAFSMMMFDFSETKSVIFTAAAQGAIGVFTFITYLAYIVFNLENL</sequence>
<dbReference type="SUPFAM" id="SSF103473">
    <property type="entry name" value="MFS general substrate transporter"/>
    <property type="match status" value="1"/>
</dbReference>
<feature type="transmembrane region" description="Helical" evidence="6">
    <location>
        <begin position="44"/>
        <end position="68"/>
    </location>
</feature>
<evidence type="ECO:0000256" key="3">
    <source>
        <dbReference type="ARBA" id="ARBA00022692"/>
    </source>
</evidence>
<keyword evidence="2" id="KW-0813">Transport</keyword>
<dbReference type="PANTHER" id="PTHR23510:SF3">
    <property type="entry name" value="MAJOR FACILITATOR SUPERFAMILY DOMAIN-CONTAINING PROTEIN 8"/>
    <property type="match status" value="1"/>
</dbReference>
<dbReference type="PANTHER" id="PTHR23510">
    <property type="entry name" value="INNER MEMBRANE TRANSPORT PROTEIN YAJR"/>
    <property type="match status" value="1"/>
</dbReference>
<evidence type="ECO:0000256" key="1">
    <source>
        <dbReference type="ARBA" id="ARBA00004127"/>
    </source>
</evidence>
<feature type="transmembrane region" description="Helical" evidence="6">
    <location>
        <begin position="142"/>
        <end position="162"/>
    </location>
</feature>
<accession>A0A914YM92</accession>
<evidence type="ECO:0000256" key="4">
    <source>
        <dbReference type="ARBA" id="ARBA00022989"/>
    </source>
</evidence>
<evidence type="ECO:0000256" key="6">
    <source>
        <dbReference type="SAM" id="Phobius"/>
    </source>
</evidence>
<organism evidence="7 8">
    <name type="scientific">Panagrolaimus superbus</name>
    <dbReference type="NCBI Taxonomy" id="310955"/>
    <lineage>
        <taxon>Eukaryota</taxon>
        <taxon>Metazoa</taxon>
        <taxon>Ecdysozoa</taxon>
        <taxon>Nematoda</taxon>
        <taxon>Chromadorea</taxon>
        <taxon>Rhabditida</taxon>
        <taxon>Tylenchina</taxon>
        <taxon>Panagrolaimomorpha</taxon>
        <taxon>Panagrolaimoidea</taxon>
        <taxon>Panagrolaimidae</taxon>
        <taxon>Panagrolaimus</taxon>
    </lineage>
</organism>
<dbReference type="GO" id="GO:0005765">
    <property type="term" value="C:lysosomal membrane"/>
    <property type="evidence" value="ECO:0007669"/>
    <property type="project" value="TreeGrafter"/>
</dbReference>
<feature type="transmembrane region" description="Helical" evidence="6">
    <location>
        <begin position="174"/>
        <end position="199"/>
    </location>
</feature>
<evidence type="ECO:0000313" key="7">
    <source>
        <dbReference type="Proteomes" id="UP000887577"/>
    </source>
</evidence>
<evidence type="ECO:0000256" key="2">
    <source>
        <dbReference type="ARBA" id="ARBA00022448"/>
    </source>
</evidence>
<dbReference type="InterPro" id="IPR051068">
    <property type="entry name" value="MFS_Domain-Containing_Protein"/>
</dbReference>
<evidence type="ECO:0000256" key="5">
    <source>
        <dbReference type="ARBA" id="ARBA00023136"/>
    </source>
</evidence>
<dbReference type="Proteomes" id="UP000887577">
    <property type="component" value="Unplaced"/>
</dbReference>
<feature type="transmembrane region" description="Helical" evidence="6">
    <location>
        <begin position="310"/>
        <end position="335"/>
    </location>
</feature>
<dbReference type="InterPro" id="IPR011701">
    <property type="entry name" value="MFS"/>
</dbReference>
<feature type="transmembrane region" description="Helical" evidence="6">
    <location>
        <begin position="80"/>
        <end position="99"/>
    </location>
</feature>
<reference evidence="8" key="1">
    <citation type="submission" date="2022-11" db="UniProtKB">
        <authorList>
            <consortium name="WormBaseParasite"/>
        </authorList>
    </citation>
    <scope>IDENTIFICATION</scope>
</reference>
<keyword evidence="5 6" id="KW-0472">Membrane</keyword>
<dbReference type="AlphaFoldDB" id="A0A914YM92"/>
<comment type="subcellular location">
    <subcellularLocation>
        <location evidence="1">Endomembrane system</location>
        <topology evidence="1">Multi-pass membrane protein</topology>
    </subcellularLocation>
</comment>
<feature type="transmembrane region" description="Helical" evidence="6">
    <location>
        <begin position="111"/>
        <end position="130"/>
    </location>
</feature>
<dbReference type="Gene3D" id="1.20.1250.20">
    <property type="entry name" value="MFS general substrate transporter like domains"/>
    <property type="match status" value="1"/>
</dbReference>
<dbReference type="Pfam" id="PF07690">
    <property type="entry name" value="MFS_1"/>
    <property type="match status" value="1"/>
</dbReference>
<dbReference type="InterPro" id="IPR036259">
    <property type="entry name" value="MFS_trans_sf"/>
</dbReference>
<proteinExistence type="predicted"/>
<dbReference type="GO" id="GO:0012505">
    <property type="term" value="C:endomembrane system"/>
    <property type="evidence" value="ECO:0007669"/>
    <property type="project" value="UniProtKB-SubCell"/>
</dbReference>
<keyword evidence="3 6" id="KW-0812">Transmembrane</keyword>
<keyword evidence="7" id="KW-1185">Reference proteome</keyword>